<reference evidence="3 4" key="1">
    <citation type="submission" date="2023-07" db="EMBL/GenBank/DDBJ databases">
        <title>Comparative genomics of wheat-associated soil bacteria to identify genetic determinants of phenazine resistance.</title>
        <authorList>
            <person name="Mouncey N."/>
        </authorList>
    </citation>
    <scope>NUCLEOTIDE SEQUENCE [LARGE SCALE GENOMIC DNA]</scope>
    <source>
        <strain evidence="3 4">W1I3</strain>
    </source>
</reference>
<feature type="region of interest" description="Disordered" evidence="1">
    <location>
        <begin position="1"/>
        <end position="32"/>
    </location>
</feature>
<name>A0ABU0PPL6_9MICC</name>
<dbReference type="InterPro" id="IPR014457">
    <property type="entry name" value="UCP010260"/>
</dbReference>
<evidence type="ECO:0000313" key="4">
    <source>
        <dbReference type="Proteomes" id="UP001236806"/>
    </source>
</evidence>
<dbReference type="Pfam" id="PF09348">
    <property type="entry name" value="DUF1990"/>
    <property type="match status" value="1"/>
</dbReference>
<evidence type="ECO:0000256" key="1">
    <source>
        <dbReference type="SAM" id="MobiDB-lite"/>
    </source>
</evidence>
<dbReference type="EMBL" id="JAUSXB010000001">
    <property type="protein sequence ID" value="MDQ0675652.1"/>
    <property type="molecule type" value="Genomic_DNA"/>
</dbReference>
<dbReference type="PANTHER" id="PTHR34202">
    <property type="entry name" value="UPF0548 PROTEIN"/>
    <property type="match status" value="1"/>
</dbReference>
<dbReference type="InterPro" id="IPR018960">
    <property type="entry name" value="DUF1990"/>
</dbReference>
<organism evidence="3 4">
    <name type="scientific">Pseudarthrobacter siccitolerans</name>
    <dbReference type="NCBI Taxonomy" id="861266"/>
    <lineage>
        <taxon>Bacteria</taxon>
        <taxon>Bacillati</taxon>
        <taxon>Actinomycetota</taxon>
        <taxon>Actinomycetes</taxon>
        <taxon>Micrococcales</taxon>
        <taxon>Micrococcaceae</taxon>
        <taxon>Pseudarthrobacter</taxon>
    </lineage>
</organism>
<keyword evidence="4" id="KW-1185">Reference proteome</keyword>
<evidence type="ECO:0000313" key="3">
    <source>
        <dbReference type="EMBL" id="MDQ0675652.1"/>
    </source>
</evidence>
<evidence type="ECO:0000259" key="2">
    <source>
        <dbReference type="Pfam" id="PF09348"/>
    </source>
</evidence>
<comment type="caution">
    <text evidence="3">The sequence shown here is derived from an EMBL/GenBank/DDBJ whole genome shotgun (WGS) entry which is preliminary data.</text>
</comment>
<protein>
    <submittedName>
        <fullName evidence="3">Uncharacterized protein (UPF0548 family)</fullName>
    </submittedName>
</protein>
<feature type="domain" description="DUF1990" evidence="2">
    <location>
        <begin position="26"/>
        <end position="185"/>
    </location>
</feature>
<proteinExistence type="predicted"/>
<dbReference type="PANTHER" id="PTHR34202:SF1">
    <property type="entry name" value="UPF0548 PROTEIN"/>
    <property type="match status" value="1"/>
</dbReference>
<sequence length="197" mass="20964">MGPPGGFPGCQPVKAKRSPQGRHLDYPGIGGTEHGVAPDGYAPVLQEAQLGSGFAVYRRVAAGILSWELQRRAGLRVRTDSPRVVPGARVVSGFGVGPFRLSAPCEVVWVREPLPAGVPQSAGFGYGALQGHPARGEESFEVEINGDADVHLRIRSFSKPGNWFYSAGGLVTRAAQRHVTSRYIEGARQLAAEGLRP</sequence>
<gene>
    <name evidence="3" type="ORF">QFZ36_003213</name>
</gene>
<accession>A0ABU0PPL6</accession>
<dbReference type="PIRSF" id="PIRSF010260">
    <property type="entry name" value="UCP010260"/>
    <property type="match status" value="1"/>
</dbReference>
<dbReference type="Proteomes" id="UP001236806">
    <property type="component" value="Unassembled WGS sequence"/>
</dbReference>